<dbReference type="EMBL" id="LDUG01000054">
    <property type="protein sequence ID" value="KVW92676.1"/>
    <property type="molecule type" value="Genomic_DNA"/>
</dbReference>
<gene>
    <name evidence="1" type="ORF">ABW22_15625</name>
</gene>
<evidence type="ECO:0008006" key="3">
    <source>
        <dbReference type="Google" id="ProtNLM"/>
    </source>
</evidence>
<dbReference type="OrthoDB" id="9151112at2"/>
<protein>
    <recommendedName>
        <fullName evidence="3">GIY-YIG domain-containing protein</fullName>
    </recommendedName>
</protein>
<dbReference type="AlphaFoldDB" id="A0A106BHL9"/>
<dbReference type="RefSeq" id="WP_082709022.1">
    <property type="nucleotide sequence ID" value="NZ_LDUG01000054.1"/>
</dbReference>
<reference evidence="1 2" key="1">
    <citation type="journal article" date="2015" name="Appl. Environ. Microbiol.">
        <title>Aerobic and Anaerobic Thiosulfate Oxidation by a Cold-Adapted, Subglacial Chemoautotroph.</title>
        <authorList>
            <person name="Harrold Z.R."/>
            <person name="Skidmore M.L."/>
            <person name="Hamilton T.L."/>
            <person name="Desch L."/>
            <person name="Amada K."/>
            <person name="van Gelder W."/>
            <person name="Glover K."/>
            <person name="Roden E.E."/>
            <person name="Boyd E.S."/>
        </authorList>
    </citation>
    <scope>NUCLEOTIDE SEQUENCE [LARGE SCALE GENOMIC DNA]</scope>
    <source>
        <strain evidence="1 2">RG</strain>
    </source>
</reference>
<keyword evidence="2" id="KW-1185">Reference proteome</keyword>
<sequence>MSDKKRLAADLLGKIVLARFIEIPLRAFDRLVKKWEQSPQFDALKSALTVRQLPGAQTARQVLPEAQRALGHAVLVDGDVTFFHHSESYGREYLFDEEILADILSRSANSMELVRLVRHLRLINTRNRISCAIVRKLIETQADYVRSANPLTLRSFSQAQVSAALRAEAGINVIVDEGRISRLIRKLSIILPGGKEVDLRSLCPKPRQVHYYFVDHVIKNERALMIEGIVRAPLKDGEIAAEIGKKFAARLSRRSVAYIRHDLGIPDYRDRGHKSGYLSATTGFSSLLPLTRQSVLAGAPSGPGVYEIRTQDVQTGVCSVAYIGSAGDLRKRLGDHLRGSSGNPSLMQIIAAGAKFRYRLVCDGWRALERHVYLAFCATFGVPPACNRMSP</sequence>
<dbReference type="Gene3D" id="1.10.10.60">
    <property type="entry name" value="Homeodomain-like"/>
    <property type="match status" value="1"/>
</dbReference>
<accession>A0A106BHL9</accession>
<dbReference type="Proteomes" id="UP000064243">
    <property type="component" value="Unassembled WGS sequence"/>
</dbReference>
<dbReference type="PATRIC" id="fig|36861.3.peg.2981"/>
<organism evidence="1 2">
    <name type="scientific">Thiobacillus denitrificans</name>
    <dbReference type="NCBI Taxonomy" id="36861"/>
    <lineage>
        <taxon>Bacteria</taxon>
        <taxon>Pseudomonadati</taxon>
        <taxon>Pseudomonadota</taxon>
        <taxon>Betaproteobacteria</taxon>
        <taxon>Nitrosomonadales</taxon>
        <taxon>Thiobacillaceae</taxon>
        <taxon>Thiobacillus</taxon>
    </lineage>
</organism>
<proteinExistence type="predicted"/>
<evidence type="ECO:0000313" key="2">
    <source>
        <dbReference type="Proteomes" id="UP000064243"/>
    </source>
</evidence>
<comment type="caution">
    <text evidence="1">The sequence shown here is derived from an EMBL/GenBank/DDBJ whole genome shotgun (WGS) entry which is preliminary data.</text>
</comment>
<evidence type="ECO:0000313" key="1">
    <source>
        <dbReference type="EMBL" id="KVW92676.1"/>
    </source>
</evidence>
<name>A0A106BHL9_THIDE</name>